<accession>A0ABP7FNP4</accession>
<dbReference type="RefSeq" id="WP_344970709.1">
    <property type="nucleotide sequence ID" value="NZ_BAABDD010000008.1"/>
</dbReference>
<reference evidence="4" key="1">
    <citation type="journal article" date="2019" name="Int. J. Syst. Evol. Microbiol.">
        <title>The Global Catalogue of Microorganisms (GCM) 10K type strain sequencing project: providing services to taxonomists for standard genome sequencing and annotation.</title>
        <authorList>
            <consortium name="The Broad Institute Genomics Platform"/>
            <consortium name="The Broad Institute Genome Sequencing Center for Infectious Disease"/>
            <person name="Wu L."/>
            <person name="Ma J."/>
        </authorList>
    </citation>
    <scope>NUCLEOTIDE SEQUENCE [LARGE SCALE GENOMIC DNA]</scope>
    <source>
        <strain evidence="4">JCM 17137</strain>
    </source>
</reference>
<sequence length="121" mass="11945">MPTYQYACTDCGADLEVVQKFSDDALTDCPECQGRLRKVYSAVGIVFKGSGFYRTDSGNKPNGSITGGSNSSESGSSDSGSTSDSTASSSSNSSSSGSGDSGSSSGGSDSSASAASNTKVA</sequence>
<gene>
    <name evidence="3" type="ORF">GCM10022402_22970</name>
</gene>
<feature type="compositionally biased region" description="Low complexity" evidence="1">
    <location>
        <begin position="62"/>
        <end position="121"/>
    </location>
</feature>
<dbReference type="PANTHER" id="PTHR34404:SF2">
    <property type="entry name" value="CONSERVED SERINE RICH PROTEIN"/>
    <property type="match status" value="1"/>
</dbReference>
<organism evidence="3 4">
    <name type="scientific">Salinactinospora qingdaonensis</name>
    <dbReference type="NCBI Taxonomy" id="702744"/>
    <lineage>
        <taxon>Bacteria</taxon>
        <taxon>Bacillati</taxon>
        <taxon>Actinomycetota</taxon>
        <taxon>Actinomycetes</taxon>
        <taxon>Streptosporangiales</taxon>
        <taxon>Nocardiopsidaceae</taxon>
        <taxon>Salinactinospora</taxon>
    </lineage>
</organism>
<evidence type="ECO:0000313" key="3">
    <source>
        <dbReference type="EMBL" id="GAA3742681.1"/>
    </source>
</evidence>
<comment type="caution">
    <text evidence="3">The sequence shown here is derived from an EMBL/GenBank/DDBJ whole genome shotgun (WGS) entry which is preliminary data.</text>
</comment>
<name>A0ABP7FNP4_9ACTN</name>
<dbReference type="EMBL" id="BAABDD010000008">
    <property type="protein sequence ID" value="GAA3742681.1"/>
    <property type="molecule type" value="Genomic_DNA"/>
</dbReference>
<evidence type="ECO:0000259" key="2">
    <source>
        <dbReference type="SMART" id="SM00834"/>
    </source>
</evidence>
<evidence type="ECO:0000313" key="4">
    <source>
        <dbReference type="Proteomes" id="UP001500908"/>
    </source>
</evidence>
<keyword evidence="4" id="KW-1185">Reference proteome</keyword>
<dbReference type="NCBIfam" id="TIGR02605">
    <property type="entry name" value="CxxC_CxxC_SSSS"/>
    <property type="match status" value="1"/>
</dbReference>
<dbReference type="InterPro" id="IPR013429">
    <property type="entry name" value="Regulatory_FmdB_Zinc_ribbon"/>
</dbReference>
<proteinExistence type="predicted"/>
<protein>
    <recommendedName>
        <fullName evidence="2">Putative regulatory protein FmdB zinc ribbon domain-containing protein</fullName>
    </recommendedName>
</protein>
<dbReference type="Proteomes" id="UP001500908">
    <property type="component" value="Unassembled WGS sequence"/>
</dbReference>
<dbReference type="SMART" id="SM00834">
    <property type="entry name" value="CxxC_CXXC_SSSS"/>
    <property type="match status" value="1"/>
</dbReference>
<evidence type="ECO:0000256" key="1">
    <source>
        <dbReference type="SAM" id="MobiDB-lite"/>
    </source>
</evidence>
<dbReference type="PANTHER" id="PTHR34404">
    <property type="entry name" value="REGULATORY PROTEIN, FMDB FAMILY"/>
    <property type="match status" value="1"/>
</dbReference>
<dbReference type="Pfam" id="PF09723">
    <property type="entry name" value="Zn_ribbon_8"/>
    <property type="match status" value="1"/>
</dbReference>
<feature type="domain" description="Putative regulatory protein FmdB zinc ribbon" evidence="2">
    <location>
        <begin position="1"/>
        <end position="41"/>
    </location>
</feature>
<feature type="region of interest" description="Disordered" evidence="1">
    <location>
        <begin position="50"/>
        <end position="121"/>
    </location>
</feature>